<sequence>MQAFAYKNVGMPTARIADYEPVAVFFKALANPVRAAIVHLLSTEERTVGQLVEDLGLAQPLVSQHLRVLRGASMVATRRQGQEIWYRICDQHIAHVLGDALNHTREGSHDHDH</sequence>
<reference evidence="5 6" key="1">
    <citation type="submission" date="2018-11" db="EMBL/GenBank/DDBJ databases">
        <title>Genomes From Bacteria Associated with the Canine Oral Cavity: a Test Case for Automated Genome-Based Taxonomic Assignment.</title>
        <authorList>
            <person name="Coil D.A."/>
            <person name="Jospin G."/>
            <person name="Darling A.E."/>
            <person name="Wallis C."/>
            <person name="Davis I.J."/>
            <person name="Harris S."/>
            <person name="Eisen J.A."/>
            <person name="Holcombe L.J."/>
            <person name="O'Flynn C."/>
        </authorList>
    </citation>
    <scope>NUCLEOTIDE SEQUENCE [LARGE SCALE GENOMIC DNA]</scope>
    <source>
        <strain evidence="5 6">OH887_COT-365</strain>
    </source>
</reference>
<keyword evidence="2" id="KW-0238">DNA-binding</keyword>
<dbReference type="InterPro" id="IPR001845">
    <property type="entry name" value="HTH_ArsR_DNA-bd_dom"/>
</dbReference>
<dbReference type="Proteomes" id="UP000280819">
    <property type="component" value="Unassembled WGS sequence"/>
</dbReference>
<dbReference type="InterPro" id="IPR011991">
    <property type="entry name" value="ArsR-like_HTH"/>
</dbReference>
<evidence type="ECO:0000313" key="5">
    <source>
        <dbReference type="EMBL" id="RRD03151.1"/>
    </source>
</evidence>
<dbReference type="PRINTS" id="PR00778">
    <property type="entry name" value="HTHARSR"/>
</dbReference>
<protein>
    <submittedName>
        <fullName evidence="5">Transcriptional regulator</fullName>
    </submittedName>
</protein>
<evidence type="ECO:0000259" key="4">
    <source>
        <dbReference type="PROSITE" id="PS50987"/>
    </source>
</evidence>
<gene>
    <name evidence="5" type="ORF">EII34_15160</name>
</gene>
<evidence type="ECO:0000256" key="1">
    <source>
        <dbReference type="ARBA" id="ARBA00023015"/>
    </source>
</evidence>
<keyword evidence="1" id="KW-0805">Transcription regulation</keyword>
<dbReference type="PROSITE" id="PS50987">
    <property type="entry name" value="HTH_ARSR_2"/>
    <property type="match status" value="1"/>
</dbReference>
<evidence type="ECO:0000256" key="2">
    <source>
        <dbReference type="ARBA" id="ARBA00023125"/>
    </source>
</evidence>
<dbReference type="NCBIfam" id="NF033788">
    <property type="entry name" value="HTH_metalloreg"/>
    <property type="match status" value="1"/>
</dbReference>
<dbReference type="OrthoDB" id="3268605at2"/>
<evidence type="ECO:0000256" key="3">
    <source>
        <dbReference type="ARBA" id="ARBA00023163"/>
    </source>
</evidence>
<dbReference type="CDD" id="cd00090">
    <property type="entry name" value="HTH_ARSR"/>
    <property type="match status" value="1"/>
</dbReference>
<dbReference type="SUPFAM" id="SSF46785">
    <property type="entry name" value="Winged helix' DNA-binding domain"/>
    <property type="match status" value="1"/>
</dbReference>
<dbReference type="Pfam" id="PF01022">
    <property type="entry name" value="HTH_5"/>
    <property type="match status" value="1"/>
</dbReference>
<dbReference type="GO" id="GO:0003677">
    <property type="term" value="F:DNA binding"/>
    <property type="evidence" value="ECO:0007669"/>
    <property type="project" value="UniProtKB-KW"/>
</dbReference>
<keyword evidence="3" id="KW-0804">Transcription</keyword>
<accession>A0A3P1T137</accession>
<dbReference type="Gene3D" id="1.10.10.10">
    <property type="entry name" value="Winged helix-like DNA-binding domain superfamily/Winged helix DNA-binding domain"/>
    <property type="match status" value="1"/>
</dbReference>
<dbReference type="GO" id="GO:0003700">
    <property type="term" value="F:DNA-binding transcription factor activity"/>
    <property type="evidence" value="ECO:0007669"/>
    <property type="project" value="InterPro"/>
</dbReference>
<dbReference type="PANTHER" id="PTHR43132:SF2">
    <property type="entry name" value="ARSENICAL RESISTANCE OPERON REPRESSOR ARSR-RELATED"/>
    <property type="match status" value="1"/>
</dbReference>
<name>A0A3P1T137_9ACTN</name>
<dbReference type="PANTHER" id="PTHR43132">
    <property type="entry name" value="ARSENICAL RESISTANCE OPERON REPRESSOR ARSR-RELATED"/>
    <property type="match status" value="1"/>
</dbReference>
<dbReference type="InterPro" id="IPR036390">
    <property type="entry name" value="WH_DNA-bd_sf"/>
</dbReference>
<dbReference type="SMART" id="SM00418">
    <property type="entry name" value="HTH_ARSR"/>
    <property type="match status" value="1"/>
</dbReference>
<dbReference type="EMBL" id="RQZG01000026">
    <property type="protein sequence ID" value="RRD03151.1"/>
    <property type="molecule type" value="Genomic_DNA"/>
</dbReference>
<organism evidence="5 6">
    <name type="scientific">Arachnia propionica</name>
    <dbReference type="NCBI Taxonomy" id="1750"/>
    <lineage>
        <taxon>Bacteria</taxon>
        <taxon>Bacillati</taxon>
        <taxon>Actinomycetota</taxon>
        <taxon>Actinomycetes</taxon>
        <taxon>Propionibacteriales</taxon>
        <taxon>Propionibacteriaceae</taxon>
        <taxon>Arachnia</taxon>
    </lineage>
</organism>
<feature type="domain" description="HTH arsR-type" evidence="4">
    <location>
        <begin position="14"/>
        <end position="108"/>
    </location>
</feature>
<comment type="caution">
    <text evidence="5">The sequence shown here is derived from an EMBL/GenBank/DDBJ whole genome shotgun (WGS) entry which is preliminary data.</text>
</comment>
<evidence type="ECO:0000313" key="6">
    <source>
        <dbReference type="Proteomes" id="UP000280819"/>
    </source>
</evidence>
<dbReference type="AlphaFoldDB" id="A0A3P1T137"/>
<dbReference type="InterPro" id="IPR051011">
    <property type="entry name" value="Metal_resp_trans_reg"/>
</dbReference>
<proteinExistence type="predicted"/>
<dbReference type="InterPro" id="IPR036388">
    <property type="entry name" value="WH-like_DNA-bd_sf"/>
</dbReference>